<dbReference type="PANTHER" id="PTHR11774:SF4">
    <property type="entry name" value="GERANYLGERANYL TRANSFERASE TYPE-1 SUBUNIT BETA"/>
    <property type="match status" value="1"/>
</dbReference>
<reference evidence="10" key="1">
    <citation type="submission" date="2018-02" db="EMBL/GenBank/DDBJ databases">
        <title>Rhizophora mucronata_Transcriptome.</title>
        <authorList>
            <person name="Meera S.P."/>
            <person name="Sreeshan A."/>
            <person name="Augustine A."/>
        </authorList>
    </citation>
    <scope>NUCLEOTIDE SEQUENCE</scope>
    <source>
        <tissue evidence="10">Leaf</tissue>
    </source>
</reference>
<feature type="domain" description="Prenyltransferase alpha-alpha toroid" evidence="9">
    <location>
        <begin position="43"/>
        <end position="106"/>
    </location>
</feature>
<dbReference type="PANTHER" id="PTHR11774">
    <property type="entry name" value="GERANYLGERANYL TRANSFERASE TYPE BETA SUBUNIT"/>
    <property type="match status" value="1"/>
</dbReference>
<evidence type="ECO:0000259" key="9">
    <source>
        <dbReference type="Pfam" id="PF00432"/>
    </source>
</evidence>
<dbReference type="AlphaFoldDB" id="A0A2P2LGL4"/>
<evidence type="ECO:0000256" key="7">
    <source>
        <dbReference type="ARBA" id="ARBA00022833"/>
    </source>
</evidence>
<dbReference type="InterPro" id="IPR008930">
    <property type="entry name" value="Terpenoid_cyclase/PrenylTrfase"/>
</dbReference>
<evidence type="ECO:0000256" key="6">
    <source>
        <dbReference type="ARBA" id="ARBA00022737"/>
    </source>
</evidence>
<name>A0A2P2LGL4_RHIMU</name>
<dbReference type="GO" id="GO:0046872">
    <property type="term" value="F:metal ion binding"/>
    <property type="evidence" value="ECO:0007669"/>
    <property type="project" value="UniProtKB-KW"/>
</dbReference>
<dbReference type="SUPFAM" id="SSF48239">
    <property type="entry name" value="Terpenoid cyclases/Protein prenyltransferases"/>
    <property type="match status" value="1"/>
</dbReference>
<feature type="compositionally biased region" description="Low complexity" evidence="8">
    <location>
        <begin position="30"/>
        <end position="42"/>
    </location>
</feature>
<sequence length="134" mass="14786">MSKSTTAIEWDSPSSPPSSEGEGEEPSPSPSLSLSSSSPRSSFQRDRHVTFLQMMYQMLPYHYQTQEINRLTLAYFVVSGLDILGALDSVDKNAVADWVLSLQACPVDGVSSNDGMYVIVETCWLISRCFCCCD</sequence>
<evidence type="ECO:0000313" key="10">
    <source>
        <dbReference type="EMBL" id="MBX17090.1"/>
    </source>
</evidence>
<evidence type="ECO:0000256" key="8">
    <source>
        <dbReference type="SAM" id="MobiDB-lite"/>
    </source>
</evidence>
<dbReference type="GO" id="GO:0005953">
    <property type="term" value="C:CAAX-protein geranylgeranyltransferase complex"/>
    <property type="evidence" value="ECO:0007669"/>
    <property type="project" value="TreeGrafter"/>
</dbReference>
<dbReference type="GO" id="GO:0004662">
    <property type="term" value="F:CAAX-protein geranylgeranyltransferase activity"/>
    <property type="evidence" value="ECO:0007669"/>
    <property type="project" value="TreeGrafter"/>
</dbReference>
<feature type="region of interest" description="Disordered" evidence="8">
    <location>
        <begin position="1"/>
        <end position="42"/>
    </location>
</feature>
<protein>
    <submittedName>
        <fullName evidence="10">Geranylgeranyl transferase type-1 subunit beta</fullName>
    </submittedName>
</protein>
<dbReference type="Pfam" id="PF00432">
    <property type="entry name" value="Prenyltrans"/>
    <property type="match status" value="1"/>
</dbReference>
<dbReference type="InterPro" id="IPR001330">
    <property type="entry name" value="Prenyltrans"/>
</dbReference>
<evidence type="ECO:0000256" key="4">
    <source>
        <dbReference type="ARBA" id="ARBA00022679"/>
    </source>
</evidence>
<evidence type="ECO:0000256" key="3">
    <source>
        <dbReference type="ARBA" id="ARBA00022602"/>
    </source>
</evidence>
<comment type="cofactor">
    <cofactor evidence="1">
        <name>Zn(2+)</name>
        <dbReference type="ChEBI" id="CHEBI:29105"/>
    </cofactor>
</comment>
<keyword evidence="5" id="KW-0479">Metal-binding</keyword>
<dbReference type="Gene3D" id="1.50.10.20">
    <property type="match status" value="1"/>
</dbReference>
<dbReference type="EMBL" id="GGEC01036606">
    <property type="protein sequence ID" value="MBX17090.1"/>
    <property type="molecule type" value="Transcribed_RNA"/>
</dbReference>
<proteinExistence type="inferred from homology"/>
<keyword evidence="4 10" id="KW-0808">Transferase</keyword>
<evidence type="ECO:0000256" key="2">
    <source>
        <dbReference type="ARBA" id="ARBA00010497"/>
    </source>
</evidence>
<accession>A0A2P2LGL4</accession>
<dbReference type="InterPro" id="IPR045089">
    <property type="entry name" value="PGGT1B-like"/>
</dbReference>
<organism evidence="10">
    <name type="scientific">Rhizophora mucronata</name>
    <name type="common">Asiatic mangrove</name>
    <dbReference type="NCBI Taxonomy" id="61149"/>
    <lineage>
        <taxon>Eukaryota</taxon>
        <taxon>Viridiplantae</taxon>
        <taxon>Streptophyta</taxon>
        <taxon>Embryophyta</taxon>
        <taxon>Tracheophyta</taxon>
        <taxon>Spermatophyta</taxon>
        <taxon>Magnoliopsida</taxon>
        <taxon>eudicotyledons</taxon>
        <taxon>Gunneridae</taxon>
        <taxon>Pentapetalae</taxon>
        <taxon>rosids</taxon>
        <taxon>fabids</taxon>
        <taxon>Malpighiales</taxon>
        <taxon>Rhizophoraceae</taxon>
        <taxon>Rhizophora</taxon>
    </lineage>
</organism>
<keyword evidence="6" id="KW-0677">Repeat</keyword>
<evidence type="ECO:0000256" key="5">
    <source>
        <dbReference type="ARBA" id="ARBA00022723"/>
    </source>
</evidence>
<keyword evidence="7" id="KW-0862">Zinc</keyword>
<keyword evidence="3" id="KW-0637">Prenyltransferase</keyword>
<comment type="similarity">
    <text evidence="2">Belongs to the protein prenyltransferase subunit beta family.</text>
</comment>
<evidence type="ECO:0000256" key="1">
    <source>
        <dbReference type="ARBA" id="ARBA00001947"/>
    </source>
</evidence>